<comment type="caution">
    <text evidence="1">The sequence shown here is derived from an EMBL/GenBank/DDBJ whole genome shotgun (WGS) entry which is preliminary data.</text>
</comment>
<sequence>MPYFQSAGRKCTNRKTKSSLELLKKSLAMETLAGDFFTHLKCALHKKTQISQNLKFSVKKSWESWGDFLKWWEKVAIFVLLWNKVGHF</sequence>
<dbReference type="AlphaFoldDB" id="A0A2M9A8K8"/>
<name>A0A2M9A8K8_9BACT</name>
<dbReference type="Proteomes" id="UP000231134">
    <property type="component" value="Unassembled WGS sequence"/>
</dbReference>
<protein>
    <submittedName>
        <fullName evidence="1">Uncharacterized protein</fullName>
    </submittedName>
</protein>
<accession>A0A2M9A8K8</accession>
<keyword evidence="2" id="KW-1185">Reference proteome</keyword>
<reference evidence="1 2" key="1">
    <citation type="submission" date="2017-11" db="EMBL/GenBank/DDBJ databases">
        <title>Animal gut microbial communities from fecal samples from Wisconsin, USA.</title>
        <authorList>
            <person name="Neumann A."/>
        </authorList>
    </citation>
    <scope>NUCLEOTIDE SEQUENCE [LARGE SCALE GENOMIC DNA]</scope>
    <source>
        <strain evidence="1 2">UWS3</strain>
    </source>
</reference>
<gene>
    <name evidence="1" type="ORF">BGX16_2076</name>
</gene>
<dbReference type="EMBL" id="PGEX01000001">
    <property type="protein sequence ID" value="PJJ42060.1"/>
    <property type="molecule type" value="Genomic_DNA"/>
</dbReference>
<evidence type="ECO:0000313" key="2">
    <source>
        <dbReference type="Proteomes" id="UP000231134"/>
    </source>
</evidence>
<dbReference type="RefSeq" id="WP_157797986.1">
    <property type="nucleotide sequence ID" value="NZ_JAQXKX010000036.1"/>
</dbReference>
<organism evidence="1 2">
    <name type="scientific">Hallerella succinigenes</name>
    <dbReference type="NCBI Taxonomy" id="1896222"/>
    <lineage>
        <taxon>Bacteria</taxon>
        <taxon>Pseudomonadati</taxon>
        <taxon>Fibrobacterota</taxon>
        <taxon>Fibrobacteria</taxon>
        <taxon>Fibrobacterales</taxon>
        <taxon>Fibrobacteraceae</taxon>
        <taxon>Hallerella</taxon>
    </lineage>
</organism>
<evidence type="ECO:0000313" key="1">
    <source>
        <dbReference type="EMBL" id="PJJ42060.1"/>
    </source>
</evidence>
<proteinExistence type="predicted"/>